<evidence type="ECO:0000256" key="10">
    <source>
        <dbReference type="ARBA" id="ARBA00023004"/>
    </source>
</evidence>
<keyword evidence="11 13" id="KW-0472">Membrane</keyword>
<evidence type="ECO:0000256" key="4">
    <source>
        <dbReference type="ARBA" id="ARBA00022475"/>
    </source>
</evidence>
<dbReference type="EMBL" id="CP003350">
    <property type="protein sequence ID" value="AFC85208.1"/>
    <property type="molecule type" value="Genomic_DNA"/>
</dbReference>
<dbReference type="InterPro" id="IPR011577">
    <property type="entry name" value="Cyt_b561_bac/Ni-Hgenase"/>
</dbReference>
<comment type="subcellular location">
    <subcellularLocation>
        <location evidence="2">Cell membrane</location>
        <topology evidence="2">Multi-pass membrane protein</topology>
    </subcellularLocation>
</comment>
<sequence>MSLLSTTQRWGAVARLLHWIMAAGIIVNGAWGLWMVGIAPSMKKINVFALHKSIGLTLLALALLRLAWRLVDKHPEVEPAPRWQLLAARLTHVGLYGLILAIPLSGWWFNSASGYPLQWFKHFKVPAMGGRDSDLAHIALVAHQYLFWLLVAALVLHIGAALKHHFVDRDNTLTRMLPLARRKPSSY</sequence>
<comment type="cofactor">
    <cofactor evidence="1">
        <name>heme b</name>
        <dbReference type="ChEBI" id="CHEBI:60344"/>
    </cofactor>
</comment>
<keyword evidence="7" id="KW-0479">Metal-binding</keyword>
<gene>
    <name evidence="15" type="ordered locus">Fraau_0735</name>
</gene>
<organism evidence="15 16">
    <name type="scientific">Frateuria aurantia (strain ATCC 33424 / DSM 6220 / KCTC 2777 / LMG 1558 / NBRC 3245 / NCIMB 13370)</name>
    <name type="common">Acetobacter aurantius</name>
    <dbReference type="NCBI Taxonomy" id="767434"/>
    <lineage>
        <taxon>Bacteria</taxon>
        <taxon>Pseudomonadati</taxon>
        <taxon>Pseudomonadota</taxon>
        <taxon>Gammaproteobacteria</taxon>
        <taxon>Lysobacterales</taxon>
        <taxon>Rhodanobacteraceae</taxon>
        <taxon>Frateuria</taxon>
    </lineage>
</organism>
<evidence type="ECO:0000256" key="2">
    <source>
        <dbReference type="ARBA" id="ARBA00004651"/>
    </source>
</evidence>
<dbReference type="GO" id="GO:0005886">
    <property type="term" value="C:plasma membrane"/>
    <property type="evidence" value="ECO:0007669"/>
    <property type="project" value="UniProtKB-SubCell"/>
</dbReference>
<reference evidence="15" key="1">
    <citation type="submission" date="2012-02" db="EMBL/GenBank/DDBJ databases">
        <title>The complete genome of Frateuria aurantia DSM 6220.</title>
        <authorList>
            <consortium name="US DOE Joint Genome Institute (JGI-PGF)"/>
            <person name="Lucas S."/>
            <person name="Copeland A."/>
            <person name="Lapidus A."/>
            <person name="Glavina del Rio T."/>
            <person name="Dalin E."/>
            <person name="Tice H."/>
            <person name="Bruce D."/>
            <person name="Goodwin L."/>
            <person name="Pitluck S."/>
            <person name="Peters L."/>
            <person name="Ovchinnikova G."/>
            <person name="Teshima H."/>
            <person name="Kyrpides N."/>
            <person name="Mavromatis K."/>
            <person name="Ivanova N."/>
            <person name="Brettin T."/>
            <person name="Detter J.C."/>
            <person name="Han C."/>
            <person name="Larimer F."/>
            <person name="Land M."/>
            <person name="Hauser L."/>
            <person name="Markowitz V."/>
            <person name="Cheng J.-F."/>
            <person name="Hugenholtz P."/>
            <person name="Woyke T."/>
            <person name="Wu D."/>
            <person name="Brambilla E."/>
            <person name="Klenk H.-P."/>
            <person name="Eisen J.A."/>
        </authorList>
    </citation>
    <scope>NUCLEOTIDE SEQUENCE</scope>
    <source>
        <strain evidence="15">DSM 6220</strain>
    </source>
</reference>
<dbReference type="KEGG" id="fau:Fraau_0735"/>
<dbReference type="InterPro" id="IPR016174">
    <property type="entry name" value="Di-haem_cyt_TM"/>
</dbReference>
<proteinExistence type="inferred from homology"/>
<dbReference type="GO" id="GO:0022904">
    <property type="term" value="P:respiratory electron transport chain"/>
    <property type="evidence" value="ECO:0007669"/>
    <property type="project" value="InterPro"/>
</dbReference>
<evidence type="ECO:0000256" key="5">
    <source>
        <dbReference type="ARBA" id="ARBA00022617"/>
    </source>
</evidence>
<dbReference type="PANTHER" id="PTHR30529:SF1">
    <property type="entry name" value="CYTOCHROME B561 HOMOLOG 2"/>
    <property type="match status" value="1"/>
</dbReference>
<dbReference type="AlphaFoldDB" id="H8KZA4"/>
<dbReference type="HOGENOM" id="CLU_095321_4_1_6"/>
<evidence type="ECO:0000256" key="12">
    <source>
        <dbReference type="ARBA" id="ARBA00037975"/>
    </source>
</evidence>
<evidence type="ECO:0000256" key="3">
    <source>
        <dbReference type="ARBA" id="ARBA00022448"/>
    </source>
</evidence>
<dbReference type="RefSeq" id="WP_014402214.1">
    <property type="nucleotide sequence ID" value="NC_017033.1"/>
</dbReference>
<evidence type="ECO:0000256" key="1">
    <source>
        <dbReference type="ARBA" id="ARBA00001970"/>
    </source>
</evidence>
<dbReference type="PANTHER" id="PTHR30529">
    <property type="entry name" value="CYTOCHROME B561"/>
    <property type="match status" value="1"/>
</dbReference>
<name>H8KZA4_FRAAD</name>
<dbReference type="GO" id="GO:0020037">
    <property type="term" value="F:heme binding"/>
    <property type="evidence" value="ECO:0007669"/>
    <property type="project" value="TreeGrafter"/>
</dbReference>
<evidence type="ECO:0000256" key="7">
    <source>
        <dbReference type="ARBA" id="ARBA00022723"/>
    </source>
</evidence>
<keyword evidence="6 13" id="KW-0812">Transmembrane</keyword>
<dbReference type="GO" id="GO:0046872">
    <property type="term" value="F:metal ion binding"/>
    <property type="evidence" value="ECO:0007669"/>
    <property type="project" value="UniProtKB-KW"/>
</dbReference>
<keyword evidence="10" id="KW-0408">Iron</keyword>
<dbReference type="SUPFAM" id="SSF81342">
    <property type="entry name" value="Transmembrane di-heme cytochromes"/>
    <property type="match status" value="1"/>
</dbReference>
<keyword evidence="16" id="KW-1185">Reference proteome</keyword>
<dbReference type="GO" id="GO:0009055">
    <property type="term" value="F:electron transfer activity"/>
    <property type="evidence" value="ECO:0007669"/>
    <property type="project" value="InterPro"/>
</dbReference>
<feature type="domain" description="Cytochrome b561 bacterial/Ni-hydrogenase" evidence="14">
    <location>
        <begin position="9"/>
        <end position="178"/>
    </location>
</feature>
<keyword evidence="4" id="KW-1003">Cell membrane</keyword>
<evidence type="ECO:0000256" key="11">
    <source>
        <dbReference type="ARBA" id="ARBA00023136"/>
    </source>
</evidence>
<keyword evidence="3" id="KW-0813">Transport</keyword>
<evidence type="ECO:0000256" key="13">
    <source>
        <dbReference type="SAM" id="Phobius"/>
    </source>
</evidence>
<feature type="transmembrane region" description="Helical" evidence="13">
    <location>
        <begin position="89"/>
        <end position="109"/>
    </location>
</feature>
<evidence type="ECO:0000256" key="6">
    <source>
        <dbReference type="ARBA" id="ARBA00022692"/>
    </source>
</evidence>
<feature type="transmembrane region" description="Helical" evidence="13">
    <location>
        <begin position="12"/>
        <end position="36"/>
    </location>
</feature>
<feature type="transmembrane region" description="Helical" evidence="13">
    <location>
        <begin position="145"/>
        <end position="162"/>
    </location>
</feature>
<evidence type="ECO:0000259" key="14">
    <source>
        <dbReference type="Pfam" id="PF01292"/>
    </source>
</evidence>
<dbReference type="Proteomes" id="UP000005234">
    <property type="component" value="Chromosome"/>
</dbReference>
<dbReference type="Pfam" id="PF01292">
    <property type="entry name" value="Ni_hydr_CYTB"/>
    <property type="match status" value="1"/>
</dbReference>
<dbReference type="STRING" id="767434.Fraau_0735"/>
<evidence type="ECO:0000313" key="16">
    <source>
        <dbReference type="Proteomes" id="UP000005234"/>
    </source>
</evidence>
<evidence type="ECO:0000256" key="9">
    <source>
        <dbReference type="ARBA" id="ARBA00022989"/>
    </source>
</evidence>
<dbReference type="OrthoDB" id="8589936at2"/>
<protein>
    <submittedName>
        <fullName evidence="15">Cytochrome B561</fullName>
    </submittedName>
</protein>
<keyword evidence="8" id="KW-0249">Electron transport</keyword>
<dbReference type="InterPro" id="IPR052168">
    <property type="entry name" value="Cytochrome_b561_oxidase"/>
</dbReference>
<keyword evidence="9 13" id="KW-1133">Transmembrane helix</keyword>
<comment type="similarity">
    <text evidence="12">Belongs to the cytochrome b561 family.</text>
</comment>
<evidence type="ECO:0000313" key="15">
    <source>
        <dbReference type="EMBL" id="AFC85208.1"/>
    </source>
</evidence>
<dbReference type="Gene3D" id="1.20.950.20">
    <property type="entry name" value="Transmembrane di-heme cytochromes, Chain C"/>
    <property type="match status" value="1"/>
</dbReference>
<evidence type="ECO:0000256" key="8">
    <source>
        <dbReference type="ARBA" id="ARBA00022982"/>
    </source>
</evidence>
<accession>H8KZA4</accession>
<keyword evidence="5" id="KW-0349">Heme</keyword>
<dbReference type="eggNOG" id="COG3038">
    <property type="taxonomic scope" value="Bacteria"/>
</dbReference>
<feature type="transmembrane region" description="Helical" evidence="13">
    <location>
        <begin position="48"/>
        <end position="68"/>
    </location>
</feature>